<protein>
    <recommendedName>
        <fullName evidence="3">PPM-type phosphatase domain-containing protein</fullName>
    </recommendedName>
</protein>
<dbReference type="Gene3D" id="3.60.40.10">
    <property type="entry name" value="PPM-type phosphatase domain"/>
    <property type="match status" value="1"/>
</dbReference>
<dbReference type="SMART" id="SM00331">
    <property type="entry name" value="PP2C_SIG"/>
    <property type="match status" value="1"/>
</dbReference>
<dbReference type="InterPro" id="IPR001932">
    <property type="entry name" value="PPM-type_phosphatase-like_dom"/>
</dbReference>
<dbReference type="PANTHER" id="PTHR43156:SF2">
    <property type="entry name" value="STAGE II SPORULATION PROTEIN E"/>
    <property type="match status" value="1"/>
</dbReference>
<reference evidence="4" key="1">
    <citation type="submission" date="2020-02" db="EMBL/GenBank/DDBJ databases">
        <authorList>
            <person name="Meier V. D."/>
        </authorList>
    </citation>
    <scope>NUCLEOTIDE SEQUENCE</scope>
    <source>
        <strain evidence="4">AVDCRST_MAG60</strain>
    </source>
</reference>
<feature type="transmembrane region" description="Helical" evidence="2">
    <location>
        <begin position="58"/>
        <end position="86"/>
    </location>
</feature>
<evidence type="ECO:0000259" key="3">
    <source>
        <dbReference type="SMART" id="SM00331"/>
    </source>
</evidence>
<dbReference type="PANTHER" id="PTHR43156">
    <property type="entry name" value="STAGE II SPORULATION PROTEIN E-RELATED"/>
    <property type="match status" value="1"/>
</dbReference>
<feature type="domain" description="PPM-type phosphatase" evidence="3">
    <location>
        <begin position="158"/>
        <end position="363"/>
    </location>
</feature>
<keyword evidence="1" id="KW-0378">Hydrolase</keyword>
<dbReference type="Pfam" id="PF07228">
    <property type="entry name" value="SpoIIE"/>
    <property type="match status" value="1"/>
</dbReference>
<accession>A0A6J4P2J8</accession>
<keyword evidence="2" id="KW-1133">Transmembrane helix</keyword>
<dbReference type="EMBL" id="CADCUN010000245">
    <property type="protein sequence ID" value="CAA9404496.1"/>
    <property type="molecule type" value="Genomic_DNA"/>
</dbReference>
<evidence type="ECO:0000313" key="4">
    <source>
        <dbReference type="EMBL" id="CAA9404496.1"/>
    </source>
</evidence>
<keyword evidence="2" id="KW-0812">Transmembrane</keyword>
<name>A0A6J4P2J8_9ACTN</name>
<evidence type="ECO:0000256" key="2">
    <source>
        <dbReference type="SAM" id="Phobius"/>
    </source>
</evidence>
<dbReference type="InterPro" id="IPR036457">
    <property type="entry name" value="PPM-type-like_dom_sf"/>
</dbReference>
<dbReference type="InterPro" id="IPR052016">
    <property type="entry name" value="Bact_Sigma-Reg"/>
</dbReference>
<proteinExistence type="predicted"/>
<keyword evidence="2" id="KW-0472">Membrane</keyword>
<dbReference type="GO" id="GO:0016791">
    <property type="term" value="F:phosphatase activity"/>
    <property type="evidence" value="ECO:0007669"/>
    <property type="project" value="TreeGrafter"/>
</dbReference>
<feature type="transmembrane region" description="Helical" evidence="2">
    <location>
        <begin position="32"/>
        <end position="52"/>
    </location>
</feature>
<sequence length="398" mass="42792">MARTGSKALARVSSYVDARIASWRTGSRGSQAYVFGVLAIGVVVSFFVSWTVPTTPFSVWFVWLILGVLVLRYPPLVLLSTLIFVAATRTTVHEGDTLNAQLADISTLVLCVALILFQARSQRSGLPFALSEQVLADLRDRLQSQAAVPDLPSGWKSHSSMLSAHGARYAGDFLVADMSDGRHLELVLVDVSGKGLAVGPQALQFAGALGGLVGGMAPQELMRAANAFLLRQDSEEAFATAVHLLVDVETGHYVITSAGHPPALRWERDRCAWTLDGASGIALGVTPDAEFDSSTGQLAPGEALLFYTDGVVEARGRDLEDGIDWLLETAREAVQPGYEGAAGRILRHVPRGQDDRAVLIIERVGPPITAPARARRGRWSVGPLFPRADRLRLGQPRL</sequence>
<dbReference type="SUPFAM" id="SSF81606">
    <property type="entry name" value="PP2C-like"/>
    <property type="match status" value="1"/>
</dbReference>
<evidence type="ECO:0000256" key="1">
    <source>
        <dbReference type="ARBA" id="ARBA00022801"/>
    </source>
</evidence>
<dbReference type="AlphaFoldDB" id="A0A6J4P2J8"/>
<gene>
    <name evidence="4" type="ORF">AVDCRST_MAG60-2293</name>
</gene>
<feature type="transmembrane region" description="Helical" evidence="2">
    <location>
        <begin position="98"/>
        <end position="117"/>
    </location>
</feature>
<organism evidence="4">
    <name type="scientific">uncultured Nocardioides sp</name>
    <dbReference type="NCBI Taxonomy" id="198441"/>
    <lineage>
        <taxon>Bacteria</taxon>
        <taxon>Bacillati</taxon>
        <taxon>Actinomycetota</taxon>
        <taxon>Actinomycetes</taxon>
        <taxon>Propionibacteriales</taxon>
        <taxon>Nocardioidaceae</taxon>
        <taxon>Nocardioides</taxon>
        <taxon>environmental samples</taxon>
    </lineage>
</organism>